<protein>
    <submittedName>
        <fullName evidence="1">Uncharacterized protein</fullName>
    </submittedName>
</protein>
<dbReference type="RefSeq" id="WP_111341227.1">
    <property type="nucleotide sequence ID" value="NZ_JAIWKD010000001.1"/>
</dbReference>
<name>A0A8B2NS06_9HYPH</name>
<dbReference type="Proteomes" id="UP000249590">
    <property type="component" value="Unassembled WGS sequence"/>
</dbReference>
<sequence length="119" mass="13196">MNVIAKNLTAETPVDAIRTLPRSVTGFHVVIETDMDLEDIRASLEGLAERSAFYLQSVEECCRGTADKGRELCAEFTLAASNGTVGDPQIFALLREIAGRHRWNQMQKRIAHAPRGTRI</sequence>
<evidence type="ECO:0000313" key="2">
    <source>
        <dbReference type="Proteomes" id="UP000249590"/>
    </source>
</evidence>
<accession>A0A8B2NS06</accession>
<reference evidence="1 2" key="1">
    <citation type="submission" date="2018-05" db="EMBL/GenBank/DDBJ databases">
        <title>Acuticoccus sediminis sp. nov., isolated from deep-sea sediment of Indian Ocean.</title>
        <authorList>
            <person name="Liu X."/>
            <person name="Lai Q."/>
            <person name="Du Y."/>
            <person name="Sun F."/>
            <person name="Zhang X."/>
            <person name="Wang S."/>
            <person name="Shao Z."/>
        </authorList>
    </citation>
    <scope>NUCLEOTIDE SEQUENCE [LARGE SCALE GENOMIC DNA]</scope>
    <source>
        <strain evidence="1 2">PTG4-2</strain>
    </source>
</reference>
<comment type="caution">
    <text evidence="1">The sequence shown here is derived from an EMBL/GenBank/DDBJ whole genome shotgun (WGS) entry which is preliminary data.</text>
</comment>
<proteinExistence type="predicted"/>
<dbReference type="OrthoDB" id="9885950at2"/>
<evidence type="ECO:0000313" key="1">
    <source>
        <dbReference type="EMBL" id="RAI03008.1"/>
    </source>
</evidence>
<keyword evidence="2" id="KW-1185">Reference proteome</keyword>
<dbReference type="EMBL" id="QHHQ01000001">
    <property type="protein sequence ID" value="RAI03008.1"/>
    <property type="molecule type" value="Genomic_DNA"/>
</dbReference>
<organism evidence="1 2">
    <name type="scientific">Acuticoccus sediminis</name>
    <dbReference type="NCBI Taxonomy" id="2184697"/>
    <lineage>
        <taxon>Bacteria</taxon>
        <taxon>Pseudomonadati</taxon>
        <taxon>Pseudomonadota</taxon>
        <taxon>Alphaproteobacteria</taxon>
        <taxon>Hyphomicrobiales</taxon>
        <taxon>Amorphaceae</taxon>
        <taxon>Acuticoccus</taxon>
    </lineage>
</organism>
<gene>
    <name evidence="1" type="ORF">DLJ53_00270</name>
</gene>
<dbReference type="AlphaFoldDB" id="A0A8B2NS06"/>